<dbReference type="GO" id="GO:0004064">
    <property type="term" value="F:arylesterase activity"/>
    <property type="evidence" value="ECO:0007669"/>
    <property type="project" value="UniProtKB-UniRule"/>
</dbReference>
<gene>
    <name evidence="9" type="ORF">RRG08_048169</name>
</gene>
<evidence type="ECO:0000313" key="10">
    <source>
        <dbReference type="Proteomes" id="UP001283361"/>
    </source>
</evidence>
<feature type="active site" description="Proton acceptor" evidence="5">
    <location>
        <position position="116"/>
    </location>
</feature>
<comment type="similarity">
    <text evidence="1 8">Belongs to the paraoxonase family.</text>
</comment>
<feature type="binding site" evidence="6">
    <location>
        <position position="50"/>
    </location>
    <ligand>
        <name>Ca(2+)</name>
        <dbReference type="ChEBI" id="CHEBI:29108"/>
        <label>1</label>
        <note>catalytic</note>
    </ligand>
</feature>
<keyword evidence="4 8" id="KW-0325">Glycoprotein</keyword>
<dbReference type="PANTHER" id="PTHR11799">
    <property type="entry name" value="PARAOXONASE"/>
    <property type="match status" value="1"/>
</dbReference>
<organism evidence="9 10">
    <name type="scientific">Elysia crispata</name>
    <name type="common">lettuce slug</name>
    <dbReference type="NCBI Taxonomy" id="231223"/>
    <lineage>
        <taxon>Eukaryota</taxon>
        <taxon>Metazoa</taxon>
        <taxon>Spiralia</taxon>
        <taxon>Lophotrochozoa</taxon>
        <taxon>Mollusca</taxon>
        <taxon>Gastropoda</taxon>
        <taxon>Heterobranchia</taxon>
        <taxon>Euthyneura</taxon>
        <taxon>Panpulmonata</taxon>
        <taxon>Sacoglossa</taxon>
        <taxon>Placobranchoidea</taxon>
        <taxon>Plakobranchidae</taxon>
        <taxon>Elysia</taxon>
    </lineage>
</organism>
<dbReference type="SUPFAM" id="SSF63829">
    <property type="entry name" value="Calcium-dependent phosphotriesterase"/>
    <property type="match status" value="1"/>
</dbReference>
<dbReference type="GO" id="GO:0046872">
    <property type="term" value="F:metal ion binding"/>
    <property type="evidence" value="ECO:0007669"/>
    <property type="project" value="UniProtKB-KW"/>
</dbReference>
<accession>A0AAE0ZIC0</accession>
<proteinExistence type="inferred from homology"/>
<dbReference type="InterPro" id="IPR051288">
    <property type="entry name" value="Serum_paraoxonase/arylesterase"/>
</dbReference>
<dbReference type="PRINTS" id="PR01785">
    <property type="entry name" value="PARAOXONASE"/>
</dbReference>
<comment type="cofactor">
    <cofactor evidence="6 8">
        <name>Ca(2+)</name>
        <dbReference type="ChEBI" id="CHEBI:29108"/>
    </cofactor>
    <text evidence="6 8">Binds 2 calcium ions per subunit.</text>
</comment>
<dbReference type="InterPro" id="IPR011042">
    <property type="entry name" value="6-blade_b-propeller_TolB-like"/>
</dbReference>
<comment type="caution">
    <text evidence="9">The sequence shown here is derived from an EMBL/GenBank/DDBJ whole genome shotgun (WGS) entry which is preliminary data.</text>
</comment>
<feature type="binding site" evidence="6">
    <location>
        <position position="172"/>
    </location>
    <ligand>
        <name>Ca(2+)</name>
        <dbReference type="ChEBI" id="CHEBI:29108"/>
        <label>1</label>
        <note>catalytic</note>
    </ligand>
</feature>
<evidence type="ECO:0000256" key="7">
    <source>
        <dbReference type="PIRSR" id="PIRSR602640-3"/>
    </source>
</evidence>
<feature type="binding site" evidence="6">
    <location>
        <position position="275"/>
    </location>
    <ligand>
        <name>Ca(2+)</name>
        <dbReference type="ChEBI" id="CHEBI:29108"/>
        <label>1</label>
        <note>catalytic</note>
    </ligand>
</feature>
<sequence length="374" mass="41519">MLSQAVLVAAVAAACYGVYHFSNTIGLVGNYYNHRPGICRRVPGIEHGSEDIHVTSDGKAFVSSGFLKSREMKEYAEKHKVKGRVFLFDFKKPSAGAVELGLKAGRDFDAKKFRPHGLSVLEDKKRGEHLVYVVSHPDGLPDVVEKFRFSPKSRQLIHVRSIPVGDKLVFTNDLALISEDQFYITNMAVFHFAPLAFLEKYLPLRTGAVFFYNGTEMQEVIPNLSLPNGVFLSSDHKMLYVVSFCDKTLMVYRLDPITKGAQLLQTVQLFGRGDNVQLTQSGDALLLGAHPNFLQFRIHEHSPTPADINSPSSVVRLPLDKDNLVREADVTEMFYDHGDLISGSSVAAIFEGQMLIGSVVDSLVHCELFTQAKS</sequence>
<dbReference type="Pfam" id="PF01731">
    <property type="entry name" value="Arylesterase"/>
    <property type="match status" value="1"/>
</dbReference>
<dbReference type="AlphaFoldDB" id="A0AAE0ZIC0"/>
<keyword evidence="6 8" id="KW-0106">Calcium</keyword>
<reference evidence="9" key="1">
    <citation type="journal article" date="2023" name="G3 (Bethesda)">
        <title>A reference genome for the long-term kleptoplast-retaining sea slug Elysia crispata morphotype clarki.</title>
        <authorList>
            <person name="Eastman K.E."/>
            <person name="Pendleton A.L."/>
            <person name="Shaikh M.A."/>
            <person name="Suttiyut T."/>
            <person name="Ogas R."/>
            <person name="Tomko P."/>
            <person name="Gavelis G."/>
            <person name="Widhalm J.R."/>
            <person name="Wisecaver J.H."/>
        </authorList>
    </citation>
    <scope>NUCLEOTIDE SEQUENCE</scope>
    <source>
        <strain evidence="9">ECLA1</strain>
    </source>
</reference>
<dbReference type="EMBL" id="JAWDGP010003874">
    <property type="protein sequence ID" value="KAK3769959.1"/>
    <property type="molecule type" value="Genomic_DNA"/>
</dbReference>
<keyword evidence="6 8" id="KW-0479">Metal-binding</keyword>
<feature type="binding site" evidence="6">
    <location>
        <position position="118"/>
    </location>
    <ligand>
        <name>Ca(2+)</name>
        <dbReference type="ChEBI" id="CHEBI:29108"/>
        <label>1</label>
        <note>catalytic</note>
    </ligand>
</feature>
<dbReference type="InterPro" id="IPR002640">
    <property type="entry name" value="Arylesterase"/>
</dbReference>
<evidence type="ECO:0000256" key="8">
    <source>
        <dbReference type="RuleBase" id="RU368025"/>
    </source>
</evidence>
<feature type="binding site" evidence="6">
    <location>
        <position position="51"/>
    </location>
    <ligand>
        <name>Ca(2+)</name>
        <dbReference type="ChEBI" id="CHEBI:29108"/>
        <label>1</label>
        <note>catalytic</note>
    </ligand>
</feature>
<evidence type="ECO:0000256" key="2">
    <source>
        <dbReference type="ARBA" id="ARBA00022801"/>
    </source>
</evidence>
<dbReference type="PANTHER" id="PTHR11799:SF12">
    <property type="entry name" value="PARAOXONASE-RELATED"/>
    <property type="match status" value="1"/>
</dbReference>
<evidence type="ECO:0000256" key="1">
    <source>
        <dbReference type="ARBA" id="ARBA00008595"/>
    </source>
</evidence>
<dbReference type="Proteomes" id="UP001283361">
    <property type="component" value="Unassembled WGS sequence"/>
</dbReference>
<name>A0AAE0ZIC0_9GAST</name>
<protein>
    <recommendedName>
        <fullName evidence="8">Paraoxonase</fullName>
        <ecNumber evidence="8">3.1.1.2</ecNumber>
    </recommendedName>
</protein>
<feature type="binding site" evidence="6">
    <location>
        <position position="173"/>
    </location>
    <ligand>
        <name>Ca(2+)</name>
        <dbReference type="ChEBI" id="CHEBI:29108"/>
        <label>1</label>
        <note>catalytic</note>
    </ligand>
</feature>
<evidence type="ECO:0000256" key="3">
    <source>
        <dbReference type="ARBA" id="ARBA00023157"/>
    </source>
</evidence>
<evidence type="ECO:0000256" key="6">
    <source>
        <dbReference type="PIRSR" id="PIRSR602640-2"/>
    </source>
</evidence>
<evidence type="ECO:0000256" key="5">
    <source>
        <dbReference type="PIRSR" id="PIRSR602640-1"/>
    </source>
</evidence>
<keyword evidence="2 8" id="KW-0378">Hydrolase</keyword>
<evidence type="ECO:0000313" key="9">
    <source>
        <dbReference type="EMBL" id="KAK3769959.1"/>
    </source>
</evidence>
<comment type="catalytic activity">
    <reaction evidence="8">
        <text>a phenyl acetate + H2O = a phenol + acetate + H(+)</text>
        <dbReference type="Rhea" id="RHEA:17309"/>
        <dbReference type="ChEBI" id="CHEBI:15377"/>
        <dbReference type="ChEBI" id="CHEBI:15378"/>
        <dbReference type="ChEBI" id="CHEBI:30089"/>
        <dbReference type="ChEBI" id="CHEBI:33853"/>
        <dbReference type="ChEBI" id="CHEBI:140310"/>
        <dbReference type="EC" id="3.1.1.2"/>
    </reaction>
</comment>
<evidence type="ECO:0000256" key="4">
    <source>
        <dbReference type="ARBA" id="ARBA00023180"/>
    </source>
</evidence>
<keyword evidence="10" id="KW-1185">Reference proteome</keyword>
<feature type="binding site" evidence="6">
    <location>
        <position position="228"/>
    </location>
    <ligand>
        <name>Ca(2+)</name>
        <dbReference type="ChEBI" id="CHEBI:29108"/>
        <label>1</label>
        <note>catalytic</note>
    </ligand>
</feature>
<dbReference type="Gene3D" id="2.120.10.30">
    <property type="entry name" value="TolB, C-terminal domain"/>
    <property type="match status" value="1"/>
</dbReference>
<keyword evidence="3 7" id="KW-1015">Disulfide bond</keyword>
<feature type="binding site" evidence="6">
    <location>
        <position position="274"/>
    </location>
    <ligand>
        <name>Ca(2+)</name>
        <dbReference type="ChEBI" id="CHEBI:29108"/>
        <label>1</label>
        <note>catalytic</note>
    </ligand>
</feature>
<dbReference type="EC" id="3.1.1.2" evidence="8"/>
<feature type="disulfide bond" description="In form B" evidence="7">
    <location>
        <begin position="39"/>
        <end position="366"/>
    </location>
</feature>